<keyword evidence="3" id="KW-1185">Reference proteome</keyword>
<dbReference type="EMBL" id="JABFDB010000047">
    <property type="protein sequence ID" value="NYZ24942.1"/>
    <property type="molecule type" value="Genomic_DNA"/>
</dbReference>
<name>A0ABX2TLM8_9PROT</name>
<comment type="caution">
    <text evidence="2">The sequence shown here is derived from an EMBL/GenBank/DDBJ whole genome shotgun (WGS) entry which is preliminary data.</text>
</comment>
<dbReference type="RefSeq" id="WP_180286710.1">
    <property type="nucleotide sequence ID" value="NZ_JABFDB010000047.1"/>
</dbReference>
<reference evidence="2 3" key="1">
    <citation type="submission" date="2020-05" db="EMBL/GenBank/DDBJ databases">
        <title>Azospirillum oleiclasticum sp. nov, a nitrogen-fixing and heavy crude oil-emulsifying bacterium isolated from the crude oil of Yumen Oilfield.</title>
        <authorList>
            <person name="Wu D."/>
            <person name="Cai M."/>
            <person name="Zhang X."/>
        </authorList>
    </citation>
    <scope>NUCLEOTIDE SEQUENCE [LARGE SCALE GENOMIC DNA]</scope>
    <source>
        <strain evidence="2 3">ROY-1-1-2</strain>
    </source>
</reference>
<dbReference type="Proteomes" id="UP000584642">
    <property type="component" value="Unassembled WGS sequence"/>
</dbReference>
<evidence type="ECO:0000313" key="3">
    <source>
        <dbReference type="Proteomes" id="UP000584642"/>
    </source>
</evidence>
<evidence type="ECO:0000256" key="1">
    <source>
        <dbReference type="SAM" id="MobiDB-lite"/>
    </source>
</evidence>
<protein>
    <submittedName>
        <fullName evidence="2">Uncharacterized protein</fullName>
    </submittedName>
</protein>
<accession>A0ABX2TLM8</accession>
<sequence>MPTIVEVEKRDAAGRLLARVRLVDGVVDGPCVFYAEDGETVIASGTLRKGVPVAGPPSRLIADPAAPPGDSRFRAPGDSPF</sequence>
<feature type="region of interest" description="Disordered" evidence="1">
    <location>
        <begin position="59"/>
        <end position="81"/>
    </location>
</feature>
<organism evidence="2 3">
    <name type="scientific">Azospirillum oleiclasticum</name>
    <dbReference type="NCBI Taxonomy" id="2735135"/>
    <lineage>
        <taxon>Bacteria</taxon>
        <taxon>Pseudomonadati</taxon>
        <taxon>Pseudomonadota</taxon>
        <taxon>Alphaproteobacteria</taxon>
        <taxon>Rhodospirillales</taxon>
        <taxon>Azospirillaceae</taxon>
        <taxon>Azospirillum</taxon>
    </lineage>
</organism>
<proteinExistence type="predicted"/>
<gene>
    <name evidence="2" type="ORF">HND93_35010</name>
</gene>
<evidence type="ECO:0000313" key="2">
    <source>
        <dbReference type="EMBL" id="NYZ24942.1"/>
    </source>
</evidence>